<dbReference type="InterPro" id="IPR003339">
    <property type="entry name" value="ABC/ECF_trnsptr_transmembrane"/>
</dbReference>
<evidence type="ECO:0000256" key="5">
    <source>
        <dbReference type="SAM" id="Phobius"/>
    </source>
</evidence>
<comment type="subcellular location">
    <subcellularLocation>
        <location evidence="1">Membrane</location>
        <topology evidence="1">Multi-pass membrane protein</topology>
    </subcellularLocation>
</comment>
<keyword evidence="3 5" id="KW-1133">Transmembrane helix</keyword>
<name>A0ABW5PB23_9BACL</name>
<feature type="transmembrane region" description="Helical" evidence="5">
    <location>
        <begin position="63"/>
        <end position="82"/>
    </location>
</feature>
<feature type="transmembrane region" description="Helical" evidence="5">
    <location>
        <begin position="232"/>
        <end position="248"/>
    </location>
</feature>
<dbReference type="Proteomes" id="UP001597541">
    <property type="component" value="Unassembled WGS sequence"/>
</dbReference>
<evidence type="ECO:0000256" key="3">
    <source>
        <dbReference type="ARBA" id="ARBA00022989"/>
    </source>
</evidence>
<dbReference type="CDD" id="cd16914">
    <property type="entry name" value="EcfT"/>
    <property type="match status" value="1"/>
</dbReference>
<feature type="transmembrane region" description="Helical" evidence="5">
    <location>
        <begin position="135"/>
        <end position="157"/>
    </location>
</feature>
<protein>
    <submittedName>
        <fullName evidence="6">Energy-coupling factor transporter transmembrane component T family protein</fullName>
    </submittedName>
</protein>
<keyword evidence="7" id="KW-1185">Reference proteome</keyword>
<dbReference type="PANTHER" id="PTHR33514">
    <property type="entry name" value="PROTEIN ABCI12, CHLOROPLASTIC"/>
    <property type="match status" value="1"/>
</dbReference>
<evidence type="ECO:0000313" key="7">
    <source>
        <dbReference type="Proteomes" id="UP001597541"/>
    </source>
</evidence>
<keyword evidence="2 5" id="KW-0812">Transmembrane</keyword>
<gene>
    <name evidence="6" type="ORF">ACFSUF_08270</name>
</gene>
<dbReference type="RefSeq" id="WP_377601955.1">
    <property type="nucleotide sequence ID" value="NZ_JBHUME010000007.1"/>
</dbReference>
<evidence type="ECO:0000256" key="1">
    <source>
        <dbReference type="ARBA" id="ARBA00004141"/>
    </source>
</evidence>
<comment type="caution">
    <text evidence="6">The sequence shown here is derived from an EMBL/GenBank/DDBJ whole genome shotgun (WGS) entry which is preliminary data.</text>
</comment>
<evidence type="ECO:0000256" key="4">
    <source>
        <dbReference type="ARBA" id="ARBA00023136"/>
    </source>
</evidence>
<organism evidence="6 7">
    <name type="scientific">Paenibacillus gansuensis</name>
    <dbReference type="NCBI Taxonomy" id="306542"/>
    <lineage>
        <taxon>Bacteria</taxon>
        <taxon>Bacillati</taxon>
        <taxon>Bacillota</taxon>
        <taxon>Bacilli</taxon>
        <taxon>Bacillales</taxon>
        <taxon>Paenibacillaceae</taxon>
        <taxon>Paenibacillus</taxon>
    </lineage>
</organism>
<feature type="transmembrane region" description="Helical" evidence="5">
    <location>
        <begin position="31"/>
        <end position="57"/>
    </location>
</feature>
<dbReference type="EMBL" id="JBHUME010000007">
    <property type="protein sequence ID" value="MFD2612413.1"/>
    <property type="molecule type" value="Genomic_DNA"/>
</dbReference>
<dbReference type="Pfam" id="PF02361">
    <property type="entry name" value="CbiQ"/>
    <property type="match status" value="1"/>
</dbReference>
<proteinExistence type="predicted"/>
<feature type="transmembrane region" description="Helical" evidence="5">
    <location>
        <begin position="94"/>
        <end position="115"/>
    </location>
</feature>
<dbReference type="PANTHER" id="PTHR33514:SF13">
    <property type="entry name" value="PROTEIN ABCI12, CHLOROPLASTIC"/>
    <property type="match status" value="1"/>
</dbReference>
<keyword evidence="4 5" id="KW-0472">Membrane</keyword>
<reference evidence="7" key="1">
    <citation type="journal article" date="2019" name="Int. J. Syst. Evol. Microbiol.">
        <title>The Global Catalogue of Microorganisms (GCM) 10K type strain sequencing project: providing services to taxonomists for standard genome sequencing and annotation.</title>
        <authorList>
            <consortium name="The Broad Institute Genomics Platform"/>
            <consortium name="The Broad Institute Genome Sequencing Center for Infectious Disease"/>
            <person name="Wu L."/>
            <person name="Ma J."/>
        </authorList>
    </citation>
    <scope>NUCLEOTIDE SEQUENCE [LARGE SCALE GENOMIC DNA]</scope>
    <source>
        <strain evidence="7">KCTC 3950</strain>
    </source>
</reference>
<sequence>MNSLGPLSAIHYIPGNSLLHRLDPRSKYGFVVSYSINLVSSHSLTMSLIYTLIAFLLFTLSKLHLLTVWTNIRGIVIVLLILNYFQFRLHGIEAAALLTLKTLSFFLVVMLMFSTTPPEKQMEGLHKLLSPLRYLGVRTESFVFMFTIAVIYLPLLLEDLMRIMQAQRARGPQPGRWNLLGRGKDMFLLLNPLLFIIFRRAERLSEAMESRCYCPGCDRTAYYLLKLGKHDIVVLLLALLFAFVPLYLN</sequence>
<evidence type="ECO:0000313" key="6">
    <source>
        <dbReference type="EMBL" id="MFD2612413.1"/>
    </source>
</evidence>
<evidence type="ECO:0000256" key="2">
    <source>
        <dbReference type="ARBA" id="ARBA00022692"/>
    </source>
</evidence>
<accession>A0ABW5PB23</accession>